<evidence type="ECO:0000313" key="2">
    <source>
        <dbReference type="Proteomes" id="UP000001312"/>
    </source>
</evidence>
<reference evidence="2" key="1">
    <citation type="journal article" date="2011" name="PLoS Genet.">
        <title>Genomic analysis of the necrotrophic fungal pathogens Sclerotinia sclerotiorum and Botrytis cinerea.</title>
        <authorList>
            <person name="Amselem J."/>
            <person name="Cuomo C.A."/>
            <person name="van Kan J.A."/>
            <person name="Viaud M."/>
            <person name="Benito E.P."/>
            <person name="Couloux A."/>
            <person name="Coutinho P.M."/>
            <person name="de Vries R.P."/>
            <person name="Dyer P.S."/>
            <person name="Fillinger S."/>
            <person name="Fournier E."/>
            <person name="Gout L."/>
            <person name="Hahn M."/>
            <person name="Kohn L."/>
            <person name="Lapalu N."/>
            <person name="Plummer K.M."/>
            <person name="Pradier J.M."/>
            <person name="Quevillon E."/>
            <person name="Sharon A."/>
            <person name="Simon A."/>
            <person name="ten Have A."/>
            <person name="Tudzynski B."/>
            <person name="Tudzynski P."/>
            <person name="Wincker P."/>
            <person name="Andrew M."/>
            <person name="Anthouard V."/>
            <person name="Beever R.E."/>
            <person name="Beffa R."/>
            <person name="Benoit I."/>
            <person name="Bouzid O."/>
            <person name="Brault B."/>
            <person name="Chen Z."/>
            <person name="Choquer M."/>
            <person name="Collemare J."/>
            <person name="Cotton P."/>
            <person name="Danchin E.G."/>
            <person name="Da Silva C."/>
            <person name="Gautier A."/>
            <person name="Giraud C."/>
            <person name="Giraud T."/>
            <person name="Gonzalez C."/>
            <person name="Grossetete S."/>
            <person name="Guldener U."/>
            <person name="Henrissat B."/>
            <person name="Howlett B.J."/>
            <person name="Kodira C."/>
            <person name="Kretschmer M."/>
            <person name="Lappartient A."/>
            <person name="Leroch M."/>
            <person name="Levis C."/>
            <person name="Mauceli E."/>
            <person name="Neuveglise C."/>
            <person name="Oeser B."/>
            <person name="Pearson M."/>
            <person name="Poulain J."/>
            <person name="Poussereau N."/>
            <person name="Quesneville H."/>
            <person name="Rascle C."/>
            <person name="Schumacher J."/>
            <person name="Segurens B."/>
            <person name="Sexton A."/>
            <person name="Silva E."/>
            <person name="Sirven C."/>
            <person name="Soanes D.M."/>
            <person name="Talbot N.J."/>
            <person name="Templeton M."/>
            <person name="Yandava C."/>
            <person name="Yarden O."/>
            <person name="Zeng Q."/>
            <person name="Rollins J.A."/>
            <person name="Lebrun M.H."/>
            <person name="Dickman M."/>
        </authorList>
    </citation>
    <scope>NUCLEOTIDE SEQUENCE [LARGE SCALE GENOMIC DNA]</scope>
    <source>
        <strain evidence="2">ATCC 18683 / 1980 / Ss-1</strain>
    </source>
</reference>
<dbReference type="RefSeq" id="XP_001591331.1">
    <property type="nucleotide sequence ID" value="XM_001591281.1"/>
</dbReference>
<proteinExistence type="predicted"/>
<dbReference type="KEGG" id="ssl:SS1G_07957"/>
<keyword evidence="2" id="KW-1185">Reference proteome</keyword>
<protein>
    <submittedName>
        <fullName evidence="1">Uncharacterized protein</fullName>
    </submittedName>
</protein>
<evidence type="ECO:0000313" key="1">
    <source>
        <dbReference type="EMBL" id="EDN92095.1"/>
    </source>
</evidence>
<accession>A7ERK3</accession>
<dbReference type="Proteomes" id="UP000001312">
    <property type="component" value="Unassembled WGS sequence"/>
</dbReference>
<gene>
    <name evidence="1" type="ORF">SS1G_07957</name>
</gene>
<dbReference type="EMBL" id="CH476630">
    <property type="protein sequence ID" value="EDN92095.1"/>
    <property type="molecule type" value="Genomic_DNA"/>
</dbReference>
<dbReference type="GeneID" id="5487319"/>
<sequence length="49" mass="5602">MLNFEVRATLEHPATEDFGQLVLYLLLPCSQKVQQLRRYIGGNNAVLQN</sequence>
<name>A7ERK3_SCLS1</name>
<dbReference type="AlphaFoldDB" id="A7ERK3"/>
<organism evidence="1 2">
    <name type="scientific">Sclerotinia sclerotiorum (strain ATCC 18683 / 1980 / Ss-1)</name>
    <name type="common">White mold</name>
    <name type="synonym">Whetzelinia sclerotiorum</name>
    <dbReference type="NCBI Taxonomy" id="665079"/>
    <lineage>
        <taxon>Eukaryota</taxon>
        <taxon>Fungi</taxon>
        <taxon>Dikarya</taxon>
        <taxon>Ascomycota</taxon>
        <taxon>Pezizomycotina</taxon>
        <taxon>Leotiomycetes</taxon>
        <taxon>Helotiales</taxon>
        <taxon>Sclerotiniaceae</taxon>
        <taxon>Sclerotinia</taxon>
    </lineage>
</organism>
<dbReference type="InParanoid" id="A7ERK3"/>